<dbReference type="SUPFAM" id="SSF81891">
    <property type="entry name" value="Poly A polymerase C-terminal region-like"/>
    <property type="match status" value="1"/>
</dbReference>
<dbReference type="GO" id="GO:0003723">
    <property type="term" value="F:RNA binding"/>
    <property type="evidence" value="ECO:0007669"/>
    <property type="project" value="UniProtKB-KW"/>
</dbReference>
<accession>A0AAE1SNX7</accession>
<evidence type="ECO:0000256" key="1">
    <source>
        <dbReference type="ARBA" id="ARBA00007265"/>
    </source>
</evidence>
<evidence type="ECO:0000256" key="4">
    <source>
        <dbReference type="RuleBase" id="RU003953"/>
    </source>
</evidence>
<comment type="caution">
    <text evidence="6">The sequence shown here is derived from an EMBL/GenBank/DDBJ whole genome shotgun (WGS) entry which is preliminary data.</text>
</comment>
<dbReference type="Pfam" id="PF01743">
    <property type="entry name" value="PolyA_pol"/>
    <property type="match status" value="1"/>
</dbReference>
<dbReference type="GO" id="GO:0052927">
    <property type="term" value="F:CC tRNA cytidylyltransferase activity"/>
    <property type="evidence" value="ECO:0007669"/>
    <property type="project" value="TreeGrafter"/>
</dbReference>
<evidence type="ECO:0000259" key="5">
    <source>
        <dbReference type="Pfam" id="PF01743"/>
    </source>
</evidence>
<dbReference type="Gene3D" id="1.10.3090.10">
    <property type="entry name" value="cca-adding enzyme, domain 2"/>
    <property type="match status" value="1"/>
</dbReference>
<gene>
    <name evidence="6" type="ORF">RND71_008716</name>
</gene>
<dbReference type="InterPro" id="IPR043519">
    <property type="entry name" value="NT_sf"/>
</dbReference>
<dbReference type="PANTHER" id="PTHR13734:SF5">
    <property type="entry name" value="CCA TRNA NUCLEOTIDYLTRANSFERASE, MITOCHONDRIAL"/>
    <property type="match status" value="1"/>
</dbReference>
<dbReference type="GO" id="GO:0052929">
    <property type="term" value="F:ATP:3'-cytidine-cytidine-tRNA adenylyltransferase activity"/>
    <property type="evidence" value="ECO:0007669"/>
    <property type="project" value="TreeGrafter"/>
</dbReference>
<keyword evidence="7" id="KW-1185">Reference proteome</keyword>
<dbReference type="PANTHER" id="PTHR13734">
    <property type="entry name" value="TRNA-NUCLEOTIDYLTRANSFERASE"/>
    <property type="match status" value="1"/>
</dbReference>
<comment type="similarity">
    <text evidence="1 4">Belongs to the tRNA nucleotidyltransferase/poly(A) polymerase family.</text>
</comment>
<evidence type="ECO:0000313" key="6">
    <source>
        <dbReference type="EMBL" id="KAK4373332.1"/>
    </source>
</evidence>
<dbReference type="GO" id="GO:0001680">
    <property type="term" value="P:tRNA 3'-terminal CCA addition"/>
    <property type="evidence" value="ECO:0007669"/>
    <property type="project" value="TreeGrafter"/>
</dbReference>
<sequence>MVKDHIDLTLNEEELFELLHKVVEHFDLGTVVRVSGGWVRDKLLGIPSNDIDIALDNMHGLEFCNKVNDYLSEINKENLDVCFIPCNPKQSKHLETARMRLKGREGDELWIDFVNLRSKEYNDNTRIPTMNFGTPKVDAERRGIADLKSGKIVTPLPPMRTFLDDPLRVLRAIRFGARFGFVLDEELKKVASDEEVKAAIDGKISRERNQPVKAMASIADLGLFWTVFRRPPIPEGRESETIDSGKKGKKIPVVDYIIRDSLKLKNSNAETVISLHTAAKKFVTLIPSLVSKEDN</sequence>
<feature type="domain" description="Poly A polymerase head" evidence="5">
    <location>
        <begin position="33"/>
        <end position="142"/>
    </location>
</feature>
<evidence type="ECO:0000313" key="7">
    <source>
        <dbReference type="Proteomes" id="UP001291623"/>
    </source>
</evidence>
<name>A0AAE1SNX7_9SOLA</name>
<dbReference type="SUPFAM" id="SSF81301">
    <property type="entry name" value="Nucleotidyltransferase"/>
    <property type="match status" value="1"/>
</dbReference>
<evidence type="ECO:0000256" key="2">
    <source>
        <dbReference type="ARBA" id="ARBA00022679"/>
    </source>
</evidence>
<organism evidence="6 7">
    <name type="scientific">Anisodus tanguticus</name>
    <dbReference type="NCBI Taxonomy" id="243964"/>
    <lineage>
        <taxon>Eukaryota</taxon>
        <taxon>Viridiplantae</taxon>
        <taxon>Streptophyta</taxon>
        <taxon>Embryophyta</taxon>
        <taxon>Tracheophyta</taxon>
        <taxon>Spermatophyta</taxon>
        <taxon>Magnoliopsida</taxon>
        <taxon>eudicotyledons</taxon>
        <taxon>Gunneridae</taxon>
        <taxon>Pentapetalae</taxon>
        <taxon>asterids</taxon>
        <taxon>lamiids</taxon>
        <taxon>Solanales</taxon>
        <taxon>Solanaceae</taxon>
        <taxon>Solanoideae</taxon>
        <taxon>Hyoscyameae</taxon>
        <taxon>Anisodus</taxon>
    </lineage>
</organism>
<proteinExistence type="inferred from homology"/>
<dbReference type="EMBL" id="JAVYJV010000004">
    <property type="protein sequence ID" value="KAK4373332.1"/>
    <property type="molecule type" value="Genomic_DNA"/>
</dbReference>
<protein>
    <recommendedName>
        <fullName evidence="5">Poly A polymerase head domain-containing protein</fullName>
    </recommendedName>
</protein>
<dbReference type="InterPro" id="IPR002646">
    <property type="entry name" value="PolA_pol_head_dom"/>
</dbReference>
<dbReference type="AlphaFoldDB" id="A0AAE1SNX7"/>
<keyword evidence="3 4" id="KW-0694">RNA-binding</keyword>
<evidence type="ECO:0000256" key="3">
    <source>
        <dbReference type="ARBA" id="ARBA00022884"/>
    </source>
</evidence>
<reference evidence="6" key="1">
    <citation type="submission" date="2023-12" db="EMBL/GenBank/DDBJ databases">
        <title>Genome assembly of Anisodus tanguticus.</title>
        <authorList>
            <person name="Wang Y.-J."/>
        </authorList>
    </citation>
    <scope>NUCLEOTIDE SEQUENCE</scope>
    <source>
        <strain evidence="6">KB-2021</strain>
        <tissue evidence="6">Leaf</tissue>
    </source>
</reference>
<dbReference type="Gene3D" id="3.30.460.10">
    <property type="entry name" value="Beta Polymerase, domain 2"/>
    <property type="match status" value="1"/>
</dbReference>
<dbReference type="Proteomes" id="UP001291623">
    <property type="component" value="Unassembled WGS sequence"/>
</dbReference>
<keyword evidence="2 4" id="KW-0808">Transferase</keyword>